<keyword evidence="2" id="KW-0964">Secreted</keyword>
<dbReference type="SMART" id="SM00131">
    <property type="entry name" value="KU"/>
    <property type="match status" value="2"/>
</dbReference>
<dbReference type="InterPro" id="IPR050098">
    <property type="entry name" value="TFPI/VKTCI-like"/>
</dbReference>
<organism evidence="8">
    <name type="scientific">Ixodes ricinus</name>
    <name type="common">Common tick</name>
    <name type="synonym">Acarus ricinus</name>
    <dbReference type="NCBI Taxonomy" id="34613"/>
    <lineage>
        <taxon>Eukaryota</taxon>
        <taxon>Metazoa</taxon>
        <taxon>Ecdysozoa</taxon>
        <taxon>Arthropoda</taxon>
        <taxon>Chelicerata</taxon>
        <taxon>Arachnida</taxon>
        <taxon>Acari</taxon>
        <taxon>Parasitiformes</taxon>
        <taxon>Ixodida</taxon>
        <taxon>Ixodoidea</taxon>
        <taxon>Ixodidae</taxon>
        <taxon>Ixodinae</taxon>
        <taxon>Ixodes</taxon>
    </lineage>
</organism>
<dbReference type="SUPFAM" id="SSF57362">
    <property type="entry name" value="BPTI-like"/>
    <property type="match status" value="3"/>
</dbReference>
<protein>
    <submittedName>
        <fullName evidence="8">Putative salivary kunitz domain protein</fullName>
    </submittedName>
</protein>
<name>A0A0K8R792_IXORI</name>
<evidence type="ECO:0000256" key="2">
    <source>
        <dbReference type="ARBA" id="ARBA00022525"/>
    </source>
</evidence>
<evidence type="ECO:0000256" key="4">
    <source>
        <dbReference type="ARBA" id="ARBA00022900"/>
    </source>
</evidence>
<dbReference type="PANTHER" id="PTHR10083">
    <property type="entry name" value="KUNITZ-TYPE PROTEASE INHIBITOR-RELATED"/>
    <property type="match status" value="1"/>
</dbReference>
<dbReference type="Pfam" id="PF00014">
    <property type="entry name" value="Kunitz_BPTI"/>
    <property type="match status" value="2"/>
</dbReference>
<comment type="subcellular location">
    <subcellularLocation>
        <location evidence="1">Secreted</location>
    </subcellularLocation>
</comment>
<sequence length="265" mass="31151">MTEIKVLCMFSVLILGSFKCDGTENLPEMCWMDPEYEPGKAIFSGWFYDRRIDSCLYLTFGASKLENENVNRFDTKKECSRVCRPHIPSFCFDAPPVTNEGESTLMWFYNSTKGKCVSFQGSREARENTNVFGDEAMCNTTCRDPDIGDCAERPPSQCRETDTVWYRYNIRNETCYLDNYRRCGGKNAFYTSDECFKHCGRFAQDKCKHRPLNISDWCNTYGDRYYYNEHDDTCKKFRGCDDHHICFRYPHECTKQCSRRYRNGV</sequence>
<dbReference type="InterPro" id="IPR002223">
    <property type="entry name" value="Kunitz_BPTI"/>
</dbReference>
<dbReference type="InterPro" id="IPR036880">
    <property type="entry name" value="Kunitz_BPTI_sf"/>
</dbReference>
<feature type="domain" description="BPTI/Kunitz inhibitor" evidence="7">
    <location>
        <begin position="30"/>
        <end position="83"/>
    </location>
</feature>
<keyword evidence="5" id="KW-1015">Disulfide bond</keyword>
<reference evidence="8" key="1">
    <citation type="submission" date="2012-12" db="EMBL/GenBank/DDBJ databases">
        <title>Identification and characterization of a phenylalanine ammonia-lyase gene family in Isatis indigotica Fort.</title>
        <authorList>
            <person name="Liu Q."/>
            <person name="Chen J."/>
            <person name="Zhou X."/>
            <person name="Di P."/>
            <person name="Xiao Y."/>
            <person name="Xuan H."/>
            <person name="Zhang L."/>
            <person name="Chen W."/>
        </authorList>
    </citation>
    <scope>NUCLEOTIDE SEQUENCE</scope>
    <source>
        <tissue evidence="8">Salivary gland</tissue>
    </source>
</reference>
<accession>A0A0K8R792</accession>
<feature type="signal peptide" evidence="6">
    <location>
        <begin position="1"/>
        <end position="22"/>
    </location>
</feature>
<evidence type="ECO:0000256" key="5">
    <source>
        <dbReference type="ARBA" id="ARBA00023157"/>
    </source>
</evidence>
<dbReference type="PANTHER" id="PTHR10083:SF217">
    <property type="entry name" value="BOOPHILIN-H2"/>
    <property type="match status" value="1"/>
</dbReference>
<evidence type="ECO:0000256" key="1">
    <source>
        <dbReference type="ARBA" id="ARBA00004613"/>
    </source>
</evidence>
<evidence type="ECO:0000256" key="3">
    <source>
        <dbReference type="ARBA" id="ARBA00022690"/>
    </source>
</evidence>
<feature type="chain" id="PRO_5005515998" evidence="6">
    <location>
        <begin position="23"/>
        <end position="265"/>
    </location>
</feature>
<dbReference type="GO" id="GO:0004867">
    <property type="term" value="F:serine-type endopeptidase inhibitor activity"/>
    <property type="evidence" value="ECO:0007669"/>
    <property type="project" value="UniProtKB-KW"/>
</dbReference>
<dbReference type="PROSITE" id="PS50279">
    <property type="entry name" value="BPTI_KUNITZ_2"/>
    <property type="match status" value="1"/>
</dbReference>
<dbReference type="Gene3D" id="4.10.410.10">
    <property type="entry name" value="Pancreatic trypsin inhibitor Kunitz domain"/>
    <property type="match status" value="3"/>
</dbReference>
<dbReference type="AlphaFoldDB" id="A0A0K8R792"/>
<evidence type="ECO:0000256" key="6">
    <source>
        <dbReference type="SAM" id="SignalP"/>
    </source>
</evidence>
<evidence type="ECO:0000313" key="8">
    <source>
        <dbReference type="EMBL" id="JAA66931.1"/>
    </source>
</evidence>
<keyword evidence="6" id="KW-0732">Signal</keyword>
<dbReference type="GO" id="GO:0005615">
    <property type="term" value="C:extracellular space"/>
    <property type="evidence" value="ECO:0007669"/>
    <property type="project" value="TreeGrafter"/>
</dbReference>
<evidence type="ECO:0000259" key="7">
    <source>
        <dbReference type="PROSITE" id="PS50279"/>
    </source>
</evidence>
<keyword evidence="4" id="KW-0722">Serine protease inhibitor</keyword>
<keyword evidence="3" id="KW-0646">Protease inhibitor</keyword>
<dbReference type="EMBL" id="GADI01006877">
    <property type="protein sequence ID" value="JAA66931.1"/>
    <property type="molecule type" value="mRNA"/>
</dbReference>
<proteinExistence type="evidence at transcript level"/>